<evidence type="ECO:0000313" key="1">
    <source>
        <dbReference type="EMBL" id="SLJ96097.1"/>
    </source>
</evidence>
<dbReference type="AlphaFoldDB" id="A0A1U6HK36"/>
<dbReference type="Proteomes" id="UP000190989">
    <property type="component" value="Unassembled WGS sequence"/>
</dbReference>
<protein>
    <submittedName>
        <fullName evidence="1">Uncharacterized protein</fullName>
    </submittedName>
</protein>
<evidence type="ECO:0000313" key="2">
    <source>
        <dbReference type="Proteomes" id="UP000190989"/>
    </source>
</evidence>
<sequence length="68" mass="7666">MQGSFELEGETIVELDDMGDESIVLSQVTESGDLHRVVLEWPQLIQAVEVLRPRYEPKNTERPAELAA</sequence>
<accession>A0A1U6HK36</accession>
<reference evidence="2" key="1">
    <citation type="submission" date="2017-02" db="EMBL/GenBank/DDBJ databases">
        <authorList>
            <person name="Varghese N."/>
            <person name="Submissions S."/>
        </authorList>
    </citation>
    <scope>NUCLEOTIDE SEQUENCE [LARGE SCALE GENOMIC DNA]</scope>
    <source>
        <strain evidence="2">SM117</strain>
    </source>
</reference>
<gene>
    <name evidence="1" type="ORF">SAMN06295987_102603</name>
</gene>
<organism evidence="1 2">
    <name type="scientific">Novosphingobium mathurense</name>
    <dbReference type="NCBI Taxonomy" id="428990"/>
    <lineage>
        <taxon>Bacteria</taxon>
        <taxon>Pseudomonadati</taxon>
        <taxon>Pseudomonadota</taxon>
        <taxon>Alphaproteobacteria</taxon>
        <taxon>Sphingomonadales</taxon>
        <taxon>Sphingomonadaceae</taxon>
        <taxon>Novosphingobium</taxon>
    </lineage>
</organism>
<name>A0A1U6HK36_9SPHN</name>
<proteinExistence type="predicted"/>
<dbReference type="EMBL" id="FVZE01000002">
    <property type="protein sequence ID" value="SLJ96097.1"/>
    <property type="molecule type" value="Genomic_DNA"/>
</dbReference>
<keyword evidence="2" id="KW-1185">Reference proteome</keyword>